<accession>A0A8X6WDU3</accession>
<dbReference type="EMBL" id="BMAU01021406">
    <property type="protein sequence ID" value="GFY32950.1"/>
    <property type="molecule type" value="Genomic_DNA"/>
</dbReference>
<name>A0A8X6WDU3_TRICX</name>
<dbReference type="Proteomes" id="UP000887159">
    <property type="component" value="Unassembled WGS sequence"/>
</dbReference>
<evidence type="ECO:0000313" key="1">
    <source>
        <dbReference type="EMBL" id="GFY32950.1"/>
    </source>
</evidence>
<evidence type="ECO:0000313" key="2">
    <source>
        <dbReference type="Proteomes" id="UP000887159"/>
    </source>
</evidence>
<organism evidence="1 2">
    <name type="scientific">Trichonephila clavipes</name>
    <name type="common">Golden silk orbweaver</name>
    <name type="synonym">Nephila clavipes</name>
    <dbReference type="NCBI Taxonomy" id="2585209"/>
    <lineage>
        <taxon>Eukaryota</taxon>
        <taxon>Metazoa</taxon>
        <taxon>Ecdysozoa</taxon>
        <taxon>Arthropoda</taxon>
        <taxon>Chelicerata</taxon>
        <taxon>Arachnida</taxon>
        <taxon>Araneae</taxon>
        <taxon>Araneomorphae</taxon>
        <taxon>Entelegynae</taxon>
        <taxon>Araneoidea</taxon>
        <taxon>Nephilidae</taxon>
        <taxon>Trichonephila</taxon>
    </lineage>
</organism>
<comment type="caution">
    <text evidence="1">The sequence shown here is derived from an EMBL/GenBank/DDBJ whole genome shotgun (WGS) entry which is preliminary data.</text>
</comment>
<dbReference type="AlphaFoldDB" id="A0A8X6WDU3"/>
<gene>
    <name evidence="1" type="primary">NCL1_44662</name>
    <name evidence="1" type="ORF">TNCV_2876991</name>
</gene>
<proteinExistence type="predicted"/>
<protein>
    <submittedName>
        <fullName evidence="1">Uncharacterized protein</fullName>
    </submittedName>
</protein>
<keyword evidence="2" id="KW-1185">Reference proteome</keyword>
<reference evidence="1" key="1">
    <citation type="submission" date="2020-08" db="EMBL/GenBank/DDBJ databases">
        <title>Multicomponent nature underlies the extraordinary mechanical properties of spider dragline silk.</title>
        <authorList>
            <person name="Kono N."/>
            <person name="Nakamura H."/>
            <person name="Mori M."/>
            <person name="Yoshida Y."/>
            <person name="Ohtoshi R."/>
            <person name="Malay A.D."/>
            <person name="Moran D.A.P."/>
            <person name="Tomita M."/>
            <person name="Numata K."/>
            <person name="Arakawa K."/>
        </authorList>
    </citation>
    <scope>NUCLEOTIDE SEQUENCE</scope>
</reference>
<sequence length="100" mass="11492">MNLTSRNPPTHHWYAAKSPGLFIQCRSSRIHQTTLACFRSGHLRSMTFVQGVKSFFTCPCSLFVFPAHLLDCWGISLRQLYEEQDLVCETITRKGQMNLV</sequence>